<evidence type="ECO:0000256" key="3">
    <source>
        <dbReference type="ARBA" id="ARBA00022525"/>
    </source>
</evidence>
<keyword evidence="4" id="KW-0272">Extracellular matrix</keyword>
<dbReference type="PROSITE" id="PS50097">
    <property type="entry name" value="BTB"/>
    <property type="match status" value="1"/>
</dbReference>
<gene>
    <name evidence="15" type="primary">CANT1</name>
</gene>
<comment type="subcellular location">
    <subcellularLocation>
        <location evidence="1">Secreted</location>
        <location evidence="1">Extracellular space</location>
        <location evidence="1">Extracellular matrix</location>
    </subcellularLocation>
</comment>
<dbReference type="SUPFAM" id="SSF56487">
    <property type="entry name" value="SRCR-like"/>
    <property type="match status" value="1"/>
</dbReference>
<dbReference type="Pfam" id="PF07707">
    <property type="entry name" value="BACK"/>
    <property type="match status" value="1"/>
</dbReference>
<reference evidence="15" key="1">
    <citation type="submission" date="2025-08" db="UniProtKB">
        <authorList>
            <consortium name="Ensembl"/>
        </authorList>
    </citation>
    <scope>IDENTIFICATION</scope>
</reference>
<keyword evidence="7 12" id="KW-1015">Disulfide bond</keyword>
<evidence type="ECO:0000259" key="13">
    <source>
        <dbReference type="PROSITE" id="PS50097"/>
    </source>
</evidence>
<evidence type="ECO:0000256" key="8">
    <source>
        <dbReference type="ARBA" id="ARBA00023180"/>
    </source>
</evidence>
<keyword evidence="16" id="KW-1185">Reference proteome</keyword>
<feature type="disulfide bond" evidence="12">
    <location>
        <begin position="282"/>
        <end position="346"/>
    </location>
</feature>
<dbReference type="Pfam" id="PF06079">
    <property type="entry name" value="Apyrase"/>
    <property type="match status" value="1"/>
</dbReference>
<dbReference type="Ensembl" id="ENSLCNT00005029937.1">
    <property type="protein sequence ID" value="ENSLCNP00005026797.1"/>
    <property type="gene ID" value="ENSLCNG00005017389.1"/>
</dbReference>
<sequence>MPVQPSNHLEWNESMHSLRISVGGLPVLASMTKAADPRFRPRWKRTPGGTRYRIAVIADLDTESRAREENTWFSYLKKGHLTLSDSGDKVAVEWDKGHEVLESHLAEKGRGMELSELIVFNGRLYSVDDRTGVIYQIDGTKAVPWVILSDGDGTVGKGFKAEWLAVKDEHLYVGGLGKEWTTSTGEVVNENPEWVKVVGCRGSVDHENWVSSYNALRAAAGIQPPGRGPPRRAMALPPLLWMWLLVAGTQGVKDGDVRLADGDSTNEGRVEIFYRGQWGTVCDNLWDLTDASVVCRALGFENATQALGRAAFGPGAGPIMLDEVECTGTESSLAECKSLGWLRSNCRHNQDAGVICTNETRGAHTLDLSDELPAALEWIFDSQRGCDLSIRVRVKDDEEEGLDVCGHRLILSTNPEAEALWKEPGPTVTMEVDAECLPVVRDFIRYFYSRRLDVSLTSVKCFHKLASAYGAWRLQSFCASLFAILLPEDASFQTPLDLYAYALATRDPMLEELCVRFLAWNFEALTQAEAWPSIPTALLQVLLSRSDLAVRSELALLMAVDAWSQEKQPSHGEVEGLLDEIRFPMMLPETLFELQFNLSLYRGHEALFQKKTLQALEFHTVPFRLLAQYRGLNLSDDAYQPRLYTSPTWSANISGDSQASSGYPYIPNWSFQTPQHPSFLFQNKLVSWSLLYLPTVQSCWDYQFSCTADEVPLLGLSKSTYSDPTIGYQSKALMLCEGRFVADVTDFLGQKASIPDALGTNSSRSASLFPCPEGSFTSFQAVIRPFYLTNSSDVN</sequence>
<dbReference type="SUPFAM" id="SSF101887">
    <property type="entry name" value="Apyrase"/>
    <property type="match status" value="1"/>
</dbReference>
<protein>
    <recommendedName>
        <fullName evidence="2">Galectin-3-binding protein</fullName>
    </recommendedName>
    <alternativeName>
        <fullName evidence="10">Lectin galactoside-binding soluble 3-binding protein</fullName>
    </alternativeName>
</protein>
<dbReference type="FunFam" id="3.30.710.10:FF:000128">
    <property type="entry name" value="galectin-3-binding protein precursor"/>
    <property type="match status" value="1"/>
</dbReference>
<dbReference type="PRINTS" id="PR00258">
    <property type="entry name" value="SPERACTRCPTR"/>
</dbReference>
<evidence type="ECO:0000256" key="10">
    <source>
        <dbReference type="ARBA" id="ARBA00031798"/>
    </source>
</evidence>
<evidence type="ECO:0000259" key="14">
    <source>
        <dbReference type="PROSITE" id="PS50287"/>
    </source>
</evidence>
<dbReference type="CDD" id="cd18304">
    <property type="entry name" value="BTB_POZ_M2BP"/>
    <property type="match status" value="1"/>
</dbReference>
<keyword evidence="3" id="KW-0964">Secreted</keyword>
<dbReference type="SMART" id="SM00875">
    <property type="entry name" value="BACK"/>
    <property type="match status" value="1"/>
</dbReference>
<dbReference type="InterPro" id="IPR036772">
    <property type="entry name" value="SRCR-like_dom_sf"/>
</dbReference>
<feature type="binding site" evidence="11">
    <location>
        <position position="162"/>
    </location>
    <ligand>
        <name>Ca(2+)</name>
        <dbReference type="ChEBI" id="CHEBI:29108"/>
    </ligand>
</feature>
<accession>A0A667IQB3</accession>
<comment type="cofactor">
    <cofactor evidence="11">
        <name>Ca(2+)</name>
        <dbReference type="ChEBI" id="CHEBI:29108"/>
    </cofactor>
</comment>
<keyword evidence="11" id="KW-0479">Metal-binding</keyword>
<dbReference type="CTD" id="124583"/>
<dbReference type="PANTHER" id="PTHR24410">
    <property type="entry name" value="HL07962P-RELATED"/>
    <property type="match status" value="1"/>
</dbReference>
<evidence type="ECO:0000256" key="9">
    <source>
        <dbReference type="ARBA" id="ARBA00024860"/>
    </source>
</evidence>
<evidence type="ECO:0000256" key="11">
    <source>
        <dbReference type="PIRSR" id="PIRSR609283-1"/>
    </source>
</evidence>
<feature type="domain" description="BTB" evidence="13">
    <location>
        <begin position="386"/>
        <end position="456"/>
    </location>
</feature>
<keyword evidence="6" id="KW-0130">Cell adhesion</keyword>
<dbReference type="PROSITE" id="PS00420">
    <property type="entry name" value="SRCR_1"/>
    <property type="match status" value="1"/>
</dbReference>
<name>A0A667IQB3_LYNCA</name>
<dbReference type="InterPro" id="IPR011705">
    <property type="entry name" value="BACK"/>
</dbReference>
<evidence type="ECO:0000256" key="7">
    <source>
        <dbReference type="ARBA" id="ARBA00023157"/>
    </source>
</evidence>
<evidence type="ECO:0000256" key="12">
    <source>
        <dbReference type="PROSITE-ProRule" id="PRU00196"/>
    </source>
</evidence>
<evidence type="ECO:0000256" key="2">
    <source>
        <dbReference type="ARBA" id="ARBA00019410"/>
    </source>
</evidence>
<dbReference type="GO" id="GO:0017110">
    <property type="term" value="F:nucleoside diphosphate phosphatase activity"/>
    <property type="evidence" value="ECO:0007669"/>
    <property type="project" value="InterPro"/>
</dbReference>
<dbReference type="GO" id="GO:0016020">
    <property type="term" value="C:membrane"/>
    <property type="evidence" value="ECO:0007669"/>
    <property type="project" value="InterPro"/>
</dbReference>
<reference evidence="15" key="2">
    <citation type="submission" date="2025-09" db="UniProtKB">
        <authorList>
            <consortium name="Ensembl"/>
        </authorList>
    </citation>
    <scope>IDENTIFICATION</scope>
</reference>
<feature type="binding site" evidence="11">
    <location>
        <position position="115"/>
    </location>
    <ligand>
        <name>Ca(2+)</name>
        <dbReference type="ChEBI" id="CHEBI:29108"/>
    </ligand>
</feature>
<dbReference type="Gene3D" id="2.120.10.100">
    <property type="entry name" value="Apyrase"/>
    <property type="match status" value="1"/>
</dbReference>
<dbReference type="GO" id="GO:0031012">
    <property type="term" value="C:extracellular matrix"/>
    <property type="evidence" value="ECO:0007669"/>
    <property type="project" value="TreeGrafter"/>
</dbReference>
<dbReference type="Gene3D" id="3.30.710.10">
    <property type="entry name" value="Potassium Channel Kv1.1, Chain A"/>
    <property type="match status" value="1"/>
</dbReference>
<dbReference type="InterPro" id="IPR051481">
    <property type="entry name" value="BTB-POZ/Galectin-3-binding"/>
</dbReference>
<dbReference type="GeneID" id="115500265"/>
<feature type="disulfide bond" evidence="12">
    <location>
        <begin position="295"/>
        <end position="356"/>
    </location>
</feature>
<dbReference type="FunFam" id="3.10.250.10:FF:000005">
    <property type="entry name" value="Neurotrypsin isoform A"/>
    <property type="match status" value="1"/>
</dbReference>
<keyword evidence="5" id="KW-0732">Signal</keyword>
<dbReference type="Gene3D" id="3.10.250.10">
    <property type="entry name" value="SRCR-like domain"/>
    <property type="match status" value="1"/>
</dbReference>
<dbReference type="SMART" id="SM00202">
    <property type="entry name" value="SR"/>
    <property type="match status" value="1"/>
</dbReference>
<evidence type="ECO:0000313" key="15">
    <source>
        <dbReference type="Ensembl" id="ENSLCNP00005026797.1"/>
    </source>
</evidence>
<dbReference type="InterPro" id="IPR001190">
    <property type="entry name" value="SRCR"/>
</dbReference>
<evidence type="ECO:0000256" key="6">
    <source>
        <dbReference type="ARBA" id="ARBA00022889"/>
    </source>
</evidence>
<dbReference type="AlphaFoldDB" id="A0A667IQB3"/>
<dbReference type="InterPro" id="IPR036258">
    <property type="entry name" value="Apyrase_sf"/>
</dbReference>
<comment type="function">
    <text evidence="9">Promotes integrin-mediated cell adhesion. May stimulate host defense against viruses and tumor cells.</text>
</comment>
<dbReference type="GO" id="GO:0005615">
    <property type="term" value="C:extracellular space"/>
    <property type="evidence" value="ECO:0007669"/>
    <property type="project" value="TreeGrafter"/>
</dbReference>
<dbReference type="PROSITE" id="PS50287">
    <property type="entry name" value="SRCR_2"/>
    <property type="match status" value="1"/>
</dbReference>
<organism evidence="15 16">
    <name type="scientific">Lynx canadensis</name>
    <name type="common">Canada lynx</name>
    <name type="synonym">Felis canadensis</name>
    <dbReference type="NCBI Taxonomy" id="61383"/>
    <lineage>
        <taxon>Eukaryota</taxon>
        <taxon>Metazoa</taxon>
        <taxon>Chordata</taxon>
        <taxon>Craniata</taxon>
        <taxon>Vertebrata</taxon>
        <taxon>Euteleostomi</taxon>
        <taxon>Mammalia</taxon>
        <taxon>Eutheria</taxon>
        <taxon>Laurasiatheria</taxon>
        <taxon>Carnivora</taxon>
        <taxon>Feliformia</taxon>
        <taxon>Felidae</taxon>
        <taxon>Felinae</taxon>
        <taxon>Lynx</taxon>
    </lineage>
</organism>
<evidence type="ECO:0000256" key="4">
    <source>
        <dbReference type="ARBA" id="ARBA00022530"/>
    </source>
</evidence>
<dbReference type="RefSeq" id="XP_030150414.1">
    <property type="nucleotide sequence ID" value="XM_030294554.2"/>
</dbReference>
<feature type="disulfide bond" evidence="12">
    <location>
        <begin position="326"/>
        <end position="336"/>
    </location>
</feature>
<feature type="binding site" evidence="11">
    <location>
        <position position="116"/>
    </location>
    <ligand>
        <name>Ca(2+)</name>
        <dbReference type="ChEBI" id="CHEBI:29108"/>
    </ligand>
</feature>
<keyword evidence="8" id="KW-0325">Glycoprotein</keyword>
<dbReference type="Pfam" id="PF00530">
    <property type="entry name" value="SRCR"/>
    <property type="match status" value="1"/>
</dbReference>
<dbReference type="PANTHER" id="PTHR24410:SF16">
    <property type="entry name" value="GALECTIN-3-BINDING PROTEIN"/>
    <property type="match status" value="1"/>
</dbReference>
<feature type="domain" description="SRCR" evidence="14">
    <location>
        <begin position="257"/>
        <end position="357"/>
    </location>
</feature>
<evidence type="ECO:0000256" key="5">
    <source>
        <dbReference type="ARBA" id="ARBA00022729"/>
    </source>
</evidence>
<dbReference type="GO" id="GO:0005509">
    <property type="term" value="F:calcium ion binding"/>
    <property type="evidence" value="ECO:0007669"/>
    <property type="project" value="InterPro"/>
</dbReference>
<dbReference type="Gene3D" id="1.25.40.420">
    <property type="match status" value="1"/>
</dbReference>
<dbReference type="GO" id="GO:0007155">
    <property type="term" value="P:cell adhesion"/>
    <property type="evidence" value="ECO:0007669"/>
    <property type="project" value="UniProtKB-KW"/>
</dbReference>
<keyword evidence="11" id="KW-0106">Calcium</keyword>
<proteinExistence type="predicted"/>
<dbReference type="InterPro" id="IPR000210">
    <property type="entry name" value="BTB/POZ_dom"/>
</dbReference>
<evidence type="ECO:0000256" key="1">
    <source>
        <dbReference type="ARBA" id="ARBA00004498"/>
    </source>
</evidence>
<dbReference type="InterPro" id="IPR009283">
    <property type="entry name" value="Apyrase"/>
</dbReference>
<dbReference type="Proteomes" id="UP000472241">
    <property type="component" value="Unplaced"/>
</dbReference>
<evidence type="ECO:0000313" key="16">
    <source>
        <dbReference type="Proteomes" id="UP000472241"/>
    </source>
</evidence>
<dbReference type="SUPFAM" id="SSF54695">
    <property type="entry name" value="POZ domain"/>
    <property type="match status" value="1"/>
</dbReference>
<dbReference type="InterPro" id="IPR011333">
    <property type="entry name" value="SKP1/BTB/POZ_sf"/>
</dbReference>